<keyword evidence="3 6" id="KW-0378">Hydrolase</keyword>
<dbReference type="OrthoDB" id="334453at2"/>
<feature type="active site" description="Charge relay system" evidence="4">
    <location>
        <position position="277"/>
    </location>
</feature>
<accession>A0A4R9JFI4</accession>
<evidence type="ECO:0000313" key="6">
    <source>
        <dbReference type="EMBL" id="TGL37400.1"/>
    </source>
</evidence>
<evidence type="ECO:0000256" key="1">
    <source>
        <dbReference type="ARBA" id="ARBA00010884"/>
    </source>
</evidence>
<dbReference type="InterPro" id="IPR012020">
    <property type="entry name" value="ABHD4"/>
</dbReference>
<dbReference type="InterPro" id="IPR000073">
    <property type="entry name" value="AB_hydrolase_1"/>
</dbReference>
<evidence type="ECO:0000256" key="2">
    <source>
        <dbReference type="ARBA" id="ARBA00022487"/>
    </source>
</evidence>
<keyword evidence="7" id="KW-1185">Reference proteome</keyword>
<dbReference type="PROSITE" id="PS01133">
    <property type="entry name" value="UPF0017"/>
    <property type="match status" value="1"/>
</dbReference>
<dbReference type="GO" id="GO:0047372">
    <property type="term" value="F:monoacylglycerol lipase activity"/>
    <property type="evidence" value="ECO:0007669"/>
    <property type="project" value="TreeGrafter"/>
</dbReference>
<dbReference type="PIRSF" id="PIRSF005211">
    <property type="entry name" value="Ab_hydro_YheT"/>
    <property type="match status" value="1"/>
</dbReference>
<protein>
    <submittedName>
        <fullName evidence="6">Alpha/beta fold hydrolase</fullName>
    </submittedName>
</protein>
<evidence type="ECO:0000313" key="7">
    <source>
        <dbReference type="Proteomes" id="UP000298125"/>
    </source>
</evidence>
<dbReference type="AlphaFoldDB" id="A0A4R9JFI4"/>
<dbReference type="Proteomes" id="UP000298125">
    <property type="component" value="Unassembled WGS sequence"/>
</dbReference>
<dbReference type="PANTHER" id="PTHR10794">
    <property type="entry name" value="ABHYDROLASE DOMAIN-CONTAINING PROTEIN"/>
    <property type="match status" value="1"/>
</dbReference>
<gene>
    <name evidence="6" type="ORF">EHQ49_14275</name>
</gene>
<dbReference type="EMBL" id="RQGA01000014">
    <property type="protein sequence ID" value="TGL37400.1"/>
    <property type="molecule type" value="Genomic_DNA"/>
</dbReference>
<name>A0A4R9JFI4_9LEPT</name>
<evidence type="ECO:0000256" key="3">
    <source>
        <dbReference type="ARBA" id="ARBA00022801"/>
    </source>
</evidence>
<sequence length="337" mass="38461">MTSSNREFKPRRFLEGRHLQTVYNVLFPPDNSLEDEYYSESILIPTNDGSGDLLWLEHNPPLSLVRKKASKWNGHYLLLIHGMEGSSESHYMVSAGKEALNRGYGVIRMNLRNCGRGFGIAKKPYNAGQSEDLEAVLKYIYKHFTKSIFVSGFSLSANLVIKFFGEKREHYSKAFSATSPPLDLKRSCDFIDSRAGNFYRDHFLDTMKEKVTSGVYEISDKMKERVLRSKSFFDFDDFFTAPISGYANVLEYYNICSSVKYLGGIKIPGLIVHADDDPVVPSEVWHEIRWKSYPLLQTVLTEKGGHVGFISDSSPDNPEGRWLPRILLDFFDSQIKS</sequence>
<dbReference type="SUPFAM" id="SSF53474">
    <property type="entry name" value="alpha/beta-Hydrolases"/>
    <property type="match status" value="1"/>
</dbReference>
<comment type="similarity">
    <text evidence="1">Belongs to the AB hydrolase superfamily. AB hydrolase 4 family.</text>
</comment>
<comment type="caution">
    <text evidence="6">The sequence shown here is derived from an EMBL/GenBank/DDBJ whole genome shotgun (WGS) entry which is preliminary data.</text>
</comment>
<keyword evidence="2" id="KW-0719">Serine esterase</keyword>
<dbReference type="PANTHER" id="PTHR10794:SF94">
    <property type="entry name" value="ESTERASE YHET-RELATED"/>
    <property type="match status" value="1"/>
</dbReference>
<evidence type="ECO:0000259" key="5">
    <source>
        <dbReference type="Pfam" id="PF00561"/>
    </source>
</evidence>
<dbReference type="Pfam" id="PF00561">
    <property type="entry name" value="Abhydrolase_1"/>
    <property type="match status" value="1"/>
</dbReference>
<proteinExistence type="inferred from homology"/>
<dbReference type="Gene3D" id="3.40.50.1820">
    <property type="entry name" value="alpha/beta hydrolase"/>
    <property type="match status" value="1"/>
</dbReference>
<feature type="domain" description="AB hydrolase-1" evidence="5">
    <location>
        <begin position="77"/>
        <end position="311"/>
    </location>
</feature>
<dbReference type="InterPro" id="IPR000952">
    <property type="entry name" value="AB_hydrolase_4_CS"/>
</dbReference>
<dbReference type="GO" id="GO:0034338">
    <property type="term" value="F:short-chain carboxylesterase activity"/>
    <property type="evidence" value="ECO:0007669"/>
    <property type="project" value="TreeGrafter"/>
</dbReference>
<dbReference type="InterPro" id="IPR029058">
    <property type="entry name" value="AB_hydrolase_fold"/>
</dbReference>
<organism evidence="6 7">
    <name type="scientific">Leptospira perdikensis</name>
    <dbReference type="NCBI Taxonomy" id="2484948"/>
    <lineage>
        <taxon>Bacteria</taxon>
        <taxon>Pseudomonadati</taxon>
        <taxon>Spirochaetota</taxon>
        <taxon>Spirochaetia</taxon>
        <taxon>Leptospirales</taxon>
        <taxon>Leptospiraceae</taxon>
        <taxon>Leptospira</taxon>
    </lineage>
</organism>
<dbReference type="InterPro" id="IPR050960">
    <property type="entry name" value="AB_hydrolase_4_sf"/>
</dbReference>
<evidence type="ECO:0000256" key="4">
    <source>
        <dbReference type="PIRSR" id="PIRSR005211-1"/>
    </source>
</evidence>
<feature type="active site" description="Charge relay system" evidence="4">
    <location>
        <position position="306"/>
    </location>
</feature>
<dbReference type="RefSeq" id="WP_135580334.1">
    <property type="nucleotide sequence ID" value="NZ_RQGA01000014.1"/>
</dbReference>
<reference evidence="6" key="1">
    <citation type="journal article" date="2019" name="PLoS Negl. Trop. Dis.">
        <title>Revisiting the worldwide diversity of Leptospira species in the environment.</title>
        <authorList>
            <person name="Vincent A.T."/>
            <person name="Schiettekatte O."/>
            <person name="Bourhy P."/>
            <person name="Veyrier F.J."/>
            <person name="Picardeau M."/>
        </authorList>
    </citation>
    <scope>NUCLEOTIDE SEQUENCE [LARGE SCALE GENOMIC DNA]</scope>
    <source>
        <strain evidence="6">201702692</strain>
    </source>
</reference>
<feature type="active site" description="Charge relay system" evidence="4">
    <location>
        <position position="154"/>
    </location>
</feature>